<accession>A0A5Q2TFH5</accession>
<name>A0A5Q2TFH5_9BACI</name>
<reference evidence="1 2" key="1">
    <citation type="submission" date="2019-11" db="EMBL/GenBank/DDBJ databases">
        <title>Gracilibacillus salitolerans sp. nov., a moderate halophile isolated from a saline soil in northwest China.</title>
        <authorList>
            <person name="Gan L."/>
        </authorList>
    </citation>
    <scope>NUCLEOTIDE SEQUENCE [LARGE SCALE GENOMIC DNA]</scope>
    <source>
        <strain evidence="1 2">SCU50</strain>
    </source>
</reference>
<sequence length="82" mass="9477">MAGYDYWGIELQEKILQELKGLGQKYLFHGKTRTSKLMLGVFVPWISVSVPWKSILLPWIKVYIQGRAVINPFFLGFAHPLL</sequence>
<dbReference type="KEGG" id="grc:GI584_02020"/>
<proteinExistence type="predicted"/>
<gene>
    <name evidence="1" type="ORF">GI584_02020</name>
</gene>
<keyword evidence="2" id="KW-1185">Reference proteome</keyword>
<organism evidence="1 2">
    <name type="scientific">Gracilibacillus salitolerans</name>
    <dbReference type="NCBI Taxonomy" id="2663022"/>
    <lineage>
        <taxon>Bacteria</taxon>
        <taxon>Bacillati</taxon>
        <taxon>Bacillota</taxon>
        <taxon>Bacilli</taxon>
        <taxon>Bacillales</taxon>
        <taxon>Bacillaceae</taxon>
        <taxon>Gracilibacillus</taxon>
    </lineage>
</organism>
<dbReference type="AlphaFoldDB" id="A0A5Q2TFH5"/>
<evidence type="ECO:0000313" key="1">
    <source>
        <dbReference type="EMBL" id="QGH32902.1"/>
    </source>
</evidence>
<dbReference type="Proteomes" id="UP000339690">
    <property type="component" value="Chromosome"/>
</dbReference>
<evidence type="ECO:0000313" key="2">
    <source>
        <dbReference type="Proteomes" id="UP000339690"/>
    </source>
</evidence>
<protein>
    <submittedName>
        <fullName evidence="1">Uncharacterized protein</fullName>
    </submittedName>
</protein>
<dbReference type="RefSeq" id="WP_153790070.1">
    <property type="nucleotide sequence ID" value="NZ_CP045915.1"/>
</dbReference>
<dbReference type="EMBL" id="CP045915">
    <property type="protein sequence ID" value="QGH32902.1"/>
    <property type="molecule type" value="Genomic_DNA"/>
</dbReference>